<organism evidence="2">
    <name type="scientific">viral metagenome</name>
    <dbReference type="NCBI Taxonomy" id="1070528"/>
    <lineage>
        <taxon>unclassified sequences</taxon>
        <taxon>metagenomes</taxon>
        <taxon>organismal metagenomes</taxon>
    </lineage>
</organism>
<accession>A0A6C0LYQ8</accession>
<name>A0A6C0LYQ8_9ZZZZ</name>
<sequence length="117" mass="13839">MSFEESVKSWVNIDNQVKMLQDKIKELREKKSDVEFTIYNYAAENNLQKAVIEISDGKLKFIETKTTNPLSLKYVEKCLSEIVPDKEIVKQIMQYIKENRESKVETNIKRTYKNDQN</sequence>
<evidence type="ECO:0000256" key="1">
    <source>
        <dbReference type="SAM" id="Coils"/>
    </source>
</evidence>
<evidence type="ECO:0000313" key="2">
    <source>
        <dbReference type="EMBL" id="QHU34392.1"/>
    </source>
</evidence>
<protein>
    <submittedName>
        <fullName evidence="2">Uncharacterized protein</fullName>
    </submittedName>
</protein>
<keyword evidence="1" id="KW-0175">Coiled coil</keyword>
<reference evidence="2" key="1">
    <citation type="journal article" date="2020" name="Nature">
        <title>Giant virus diversity and host interactions through global metagenomics.</title>
        <authorList>
            <person name="Schulz F."/>
            <person name="Roux S."/>
            <person name="Paez-Espino D."/>
            <person name="Jungbluth S."/>
            <person name="Walsh D.A."/>
            <person name="Denef V.J."/>
            <person name="McMahon K.D."/>
            <person name="Konstantinidis K.T."/>
            <person name="Eloe-Fadrosh E.A."/>
            <person name="Kyrpides N.C."/>
            <person name="Woyke T."/>
        </authorList>
    </citation>
    <scope>NUCLEOTIDE SEQUENCE</scope>
    <source>
        <strain evidence="2">GVMAG-S-1016713-123</strain>
    </source>
</reference>
<feature type="coiled-coil region" evidence="1">
    <location>
        <begin position="10"/>
        <end position="37"/>
    </location>
</feature>
<dbReference type="EMBL" id="MN740569">
    <property type="protein sequence ID" value="QHU34392.1"/>
    <property type="molecule type" value="Genomic_DNA"/>
</dbReference>
<proteinExistence type="predicted"/>
<dbReference type="AlphaFoldDB" id="A0A6C0LYQ8"/>
<dbReference type="InterPro" id="IPR043918">
    <property type="entry name" value="DUF5760"/>
</dbReference>
<dbReference type="Pfam" id="PF19064">
    <property type="entry name" value="DUF5760"/>
    <property type="match status" value="1"/>
</dbReference>